<dbReference type="PaxDb" id="121845-A0A1S4E9U5"/>
<evidence type="ECO:0000313" key="6">
    <source>
        <dbReference type="RefSeq" id="XP_017298922.1"/>
    </source>
</evidence>
<dbReference type="InterPro" id="IPR026060">
    <property type="entry name" value="AMY1"/>
</dbReference>
<dbReference type="RefSeq" id="XP_017298922.1">
    <property type="nucleotide sequence ID" value="XM_017443433.2"/>
</dbReference>
<keyword evidence="3" id="KW-0539">Nucleus</keyword>
<dbReference type="KEGG" id="dci:103507586"/>
<accession>A0A1S4E9U5</accession>
<dbReference type="CDD" id="cd21937">
    <property type="entry name" value="ZIP_MycBP-like"/>
    <property type="match status" value="1"/>
</dbReference>
<dbReference type="GO" id="GO:0005634">
    <property type="term" value="C:nucleus"/>
    <property type="evidence" value="ECO:0007669"/>
    <property type="project" value="UniProtKB-SubCell"/>
</dbReference>
<evidence type="ECO:0000256" key="2">
    <source>
        <dbReference type="ARBA" id="ARBA00009389"/>
    </source>
</evidence>
<reference evidence="6" key="1">
    <citation type="submission" date="2025-08" db="UniProtKB">
        <authorList>
            <consortium name="RefSeq"/>
        </authorList>
    </citation>
    <scope>IDENTIFICATION</scope>
</reference>
<dbReference type="PANTHER" id="PTHR13168:SF0">
    <property type="entry name" value="C-MYC-BINDING PROTEIN"/>
    <property type="match status" value="1"/>
</dbReference>
<proteinExistence type="inferred from homology"/>
<gene>
    <name evidence="6" type="primary">LOC103507586</name>
</gene>
<comment type="similarity">
    <text evidence="2">Belongs to the AMY1 family.</text>
</comment>
<dbReference type="PRINTS" id="PR02028">
    <property type="entry name" value="CMYCBINDINGP"/>
</dbReference>
<dbReference type="OrthoDB" id="524165at2759"/>
<dbReference type="PANTHER" id="PTHR13168">
    <property type="entry name" value="ASSOCIATE OF C-MYC AMY-1"/>
    <property type="match status" value="1"/>
</dbReference>
<dbReference type="GO" id="GO:0003713">
    <property type="term" value="F:transcription coactivator activity"/>
    <property type="evidence" value="ECO:0007669"/>
    <property type="project" value="InterPro"/>
</dbReference>
<protein>
    <submittedName>
        <fullName evidence="6">c-Myc-binding protein homolog</fullName>
    </submittedName>
</protein>
<keyword evidence="4" id="KW-0175">Coiled coil</keyword>
<name>A0A1S4E9U5_DIACI</name>
<dbReference type="OMA" id="RLQHYEP"/>
<feature type="coiled-coil region" evidence="4">
    <location>
        <begin position="61"/>
        <end position="98"/>
    </location>
</feature>
<dbReference type="GeneID" id="103507586"/>
<comment type="subcellular location">
    <subcellularLocation>
        <location evidence="1">Nucleus</location>
    </subcellularLocation>
</comment>
<evidence type="ECO:0000256" key="1">
    <source>
        <dbReference type="ARBA" id="ARBA00004123"/>
    </source>
</evidence>
<keyword evidence="5" id="KW-1185">Reference proteome</keyword>
<sequence length="111" mass="12606">MSFIPETPNEKNKEAFRRYLEQSGVVDAITSALVMLYSIEEKPEDPLDFIRRNLGDERPEVAEYEAVLQDLDEAKAELDQLTATVANLKERLSKYEVVESDQPISDDNSAI</sequence>
<evidence type="ECO:0000256" key="4">
    <source>
        <dbReference type="SAM" id="Coils"/>
    </source>
</evidence>
<dbReference type="Proteomes" id="UP000079169">
    <property type="component" value="Unplaced"/>
</dbReference>
<organism evidence="5 6">
    <name type="scientific">Diaphorina citri</name>
    <name type="common">Asian citrus psyllid</name>
    <dbReference type="NCBI Taxonomy" id="121845"/>
    <lineage>
        <taxon>Eukaryota</taxon>
        <taxon>Metazoa</taxon>
        <taxon>Ecdysozoa</taxon>
        <taxon>Arthropoda</taxon>
        <taxon>Hexapoda</taxon>
        <taxon>Insecta</taxon>
        <taxon>Pterygota</taxon>
        <taxon>Neoptera</taxon>
        <taxon>Paraneoptera</taxon>
        <taxon>Hemiptera</taxon>
        <taxon>Sternorrhyncha</taxon>
        <taxon>Psylloidea</taxon>
        <taxon>Psyllidae</taxon>
        <taxon>Diaphorininae</taxon>
        <taxon>Diaphorina</taxon>
    </lineage>
</organism>
<evidence type="ECO:0000313" key="5">
    <source>
        <dbReference type="Proteomes" id="UP000079169"/>
    </source>
</evidence>
<evidence type="ECO:0000256" key="3">
    <source>
        <dbReference type="ARBA" id="ARBA00023242"/>
    </source>
</evidence>
<dbReference type="STRING" id="121845.A0A1S4E9U5"/>
<dbReference type="AlphaFoldDB" id="A0A1S4E9U5"/>
<dbReference type="Gene3D" id="6.10.250.1060">
    <property type="match status" value="1"/>
</dbReference>